<gene>
    <name evidence="1" type="ORF">LRU_01203</name>
</gene>
<evidence type="ECO:0000313" key="1">
    <source>
        <dbReference type="EMBL" id="EGM51689.1"/>
    </source>
</evidence>
<dbReference type="AlphaFoldDB" id="F7R074"/>
<organism evidence="1 2">
    <name type="scientific">Ligilactobacillus ruminis SPM0211</name>
    <dbReference type="NCBI Taxonomy" id="1040964"/>
    <lineage>
        <taxon>Bacteria</taxon>
        <taxon>Bacillati</taxon>
        <taxon>Bacillota</taxon>
        <taxon>Bacilli</taxon>
        <taxon>Lactobacillales</taxon>
        <taxon>Lactobacillaceae</taxon>
        <taxon>Ligilactobacillus</taxon>
    </lineage>
</organism>
<sequence>MENSEETVWSCVSFGEASANLMSLIKMSPAPMKRLSASCFLLIMKMPRNSLNSLAYYSMDRENMPIFS</sequence>
<proteinExistence type="predicted"/>
<name>F7R074_9LACO</name>
<evidence type="ECO:0000313" key="2">
    <source>
        <dbReference type="Proteomes" id="UP000002971"/>
    </source>
</evidence>
<accession>F7R074</accession>
<protein>
    <submittedName>
        <fullName evidence="1">Uncharacterized protein</fullName>
    </submittedName>
</protein>
<comment type="caution">
    <text evidence="1">The sequence shown here is derived from an EMBL/GenBank/DDBJ whole genome shotgun (WGS) entry which is preliminary data.</text>
</comment>
<dbReference type="EMBL" id="AFOJ01000005">
    <property type="protein sequence ID" value="EGM51689.1"/>
    <property type="molecule type" value="Genomic_DNA"/>
</dbReference>
<reference evidence="1 2" key="1">
    <citation type="journal article" date="2011" name="J. Bacteriol.">
        <title>Genome Sequence of Lactobacillus ruminis SPM0211, Isolated from a Fecal Sample from a Healthy Korean.</title>
        <authorList>
            <person name="Lee S."/>
            <person name="Cho Y.J."/>
            <person name="Lee A.H."/>
            <person name="Chun J."/>
            <person name="Ha N.J."/>
            <person name="Ko G."/>
        </authorList>
    </citation>
    <scope>NUCLEOTIDE SEQUENCE [LARGE SCALE GENOMIC DNA]</scope>
    <source>
        <strain evidence="1 2">SPM0211</strain>
    </source>
</reference>
<dbReference type="Proteomes" id="UP000002971">
    <property type="component" value="Unassembled WGS sequence"/>
</dbReference>